<dbReference type="InterPro" id="IPR032197">
    <property type="entry name" value="Atg7_N"/>
</dbReference>
<gene>
    <name evidence="3" type="ORF">BEWA_041420</name>
</gene>
<dbReference type="STRING" id="1537102.L1LFQ3"/>
<dbReference type="GO" id="GO:0000422">
    <property type="term" value="P:autophagy of mitochondrion"/>
    <property type="evidence" value="ECO:0007669"/>
    <property type="project" value="TreeGrafter"/>
</dbReference>
<protein>
    <submittedName>
        <fullName evidence="3">Autophagy protein, putative</fullName>
    </submittedName>
</protein>
<dbReference type="GO" id="GO:0032446">
    <property type="term" value="P:protein modification by small protein conjugation"/>
    <property type="evidence" value="ECO:0007669"/>
    <property type="project" value="TreeGrafter"/>
</dbReference>
<proteinExistence type="predicted"/>
<accession>L1LFQ3</accession>
<comment type="caution">
    <text evidence="3">The sequence shown here is derived from an EMBL/GenBank/DDBJ whole genome shotgun (WGS) entry which is preliminary data.</text>
</comment>
<dbReference type="AlphaFoldDB" id="L1LFQ3"/>
<reference evidence="3 4" key="1">
    <citation type="journal article" date="2012" name="BMC Genomics">
        <title>Comparative genomic analysis and phylogenetic position of Theileria equi.</title>
        <authorList>
            <person name="Kappmeyer L.S."/>
            <person name="Thiagarajan M."/>
            <person name="Herndon D.R."/>
            <person name="Ramsay J.D."/>
            <person name="Caler E."/>
            <person name="Djikeng A."/>
            <person name="Gillespie J.J."/>
            <person name="Lau A.O."/>
            <person name="Roalson E.H."/>
            <person name="Silva J.C."/>
            <person name="Silva M.G."/>
            <person name="Suarez C.E."/>
            <person name="Ueti M.W."/>
            <person name="Nene V.M."/>
            <person name="Mealey R.H."/>
            <person name="Knowles D.P."/>
            <person name="Brayton K.A."/>
        </authorList>
    </citation>
    <scope>NUCLEOTIDE SEQUENCE [LARGE SCALE GENOMIC DNA]</scope>
    <source>
        <strain evidence="3 4">WA</strain>
    </source>
</reference>
<dbReference type="RefSeq" id="XP_004833556.1">
    <property type="nucleotide sequence ID" value="XM_004833499.1"/>
</dbReference>
<evidence type="ECO:0000259" key="1">
    <source>
        <dbReference type="Pfam" id="PF00899"/>
    </source>
</evidence>
<dbReference type="GO" id="GO:0000045">
    <property type="term" value="P:autophagosome assembly"/>
    <property type="evidence" value="ECO:0007669"/>
    <property type="project" value="TreeGrafter"/>
</dbReference>
<dbReference type="PANTHER" id="PTHR10953">
    <property type="entry name" value="UBIQUITIN-ACTIVATING ENZYME E1"/>
    <property type="match status" value="1"/>
</dbReference>
<evidence type="ECO:0000313" key="4">
    <source>
        <dbReference type="Proteomes" id="UP000031512"/>
    </source>
</evidence>
<dbReference type="InterPro" id="IPR035985">
    <property type="entry name" value="Ubiquitin-activating_enz"/>
</dbReference>
<dbReference type="Pfam" id="PF16420">
    <property type="entry name" value="ATG7_N"/>
    <property type="match status" value="1"/>
</dbReference>
<feature type="domain" description="Ubiquitin-like modifier-activating enzyme Atg7 N-terminal" evidence="2">
    <location>
        <begin position="4"/>
        <end position="188"/>
    </location>
</feature>
<dbReference type="SUPFAM" id="SSF69572">
    <property type="entry name" value="Activating enzymes of the ubiquitin-like proteins"/>
    <property type="match status" value="1"/>
</dbReference>
<organism evidence="3 4">
    <name type="scientific">Theileria equi strain WA</name>
    <dbReference type="NCBI Taxonomy" id="1537102"/>
    <lineage>
        <taxon>Eukaryota</taxon>
        <taxon>Sar</taxon>
        <taxon>Alveolata</taxon>
        <taxon>Apicomplexa</taxon>
        <taxon>Aconoidasida</taxon>
        <taxon>Piroplasmida</taxon>
        <taxon>Theileriidae</taxon>
        <taxon>Theileria</taxon>
    </lineage>
</organism>
<dbReference type="InterPro" id="IPR045886">
    <property type="entry name" value="ThiF/MoeB/HesA"/>
</dbReference>
<dbReference type="EMBL" id="ACOU01000002">
    <property type="protein sequence ID" value="EKX74104.1"/>
    <property type="molecule type" value="Genomic_DNA"/>
</dbReference>
<dbReference type="eggNOG" id="KOG2337">
    <property type="taxonomic scope" value="Eukaryota"/>
</dbReference>
<feature type="domain" description="THIF-type NAD/FAD binding fold" evidence="1">
    <location>
        <begin position="360"/>
        <end position="588"/>
    </location>
</feature>
<keyword evidence="4" id="KW-1185">Reference proteome</keyword>
<dbReference type="VEuPathDB" id="PiroplasmaDB:BEWA_041420"/>
<dbReference type="OrthoDB" id="338614at2759"/>
<evidence type="ECO:0000313" key="3">
    <source>
        <dbReference type="EMBL" id="EKX74104.1"/>
    </source>
</evidence>
<dbReference type="Pfam" id="PF00899">
    <property type="entry name" value="ThiF"/>
    <property type="match status" value="1"/>
</dbReference>
<dbReference type="InterPro" id="IPR000594">
    <property type="entry name" value="ThiF_NAD_FAD-bd"/>
</dbReference>
<dbReference type="PANTHER" id="PTHR10953:SF3">
    <property type="entry name" value="UBIQUITIN-LIKE MODIFIER-ACTIVATING ENZYME ATG7"/>
    <property type="match status" value="1"/>
</dbReference>
<dbReference type="GO" id="GO:0019778">
    <property type="term" value="F:Atg12 activating enzyme activity"/>
    <property type="evidence" value="ECO:0007669"/>
    <property type="project" value="TreeGrafter"/>
</dbReference>
<dbReference type="GO" id="GO:0019779">
    <property type="term" value="F:Atg8 activating enzyme activity"/>
    <property type="evidence" value="ECO:0007669"/>
    <property type="project" value="TreeGrafter"/>
</dbReference>
<dbReference type="GO" id="GO:0006995">
    <property type="term" value="P:cellular response to nitrogen starvation"/>
    <property type="evidence" value="ECO:0007669"/>
    <property type="project" value="TreeGrafter"/>
</dbReference>
<dbReference type="GO" id="GO:0000407">
    <property type="term" value="C:phagophore assembly site"/>
    <property type="evidence" value="ECO:0007669"/>
    <property type="project" value="TreeGrafter"/>
</dbReference>
<dbReference type="Gene3D" id="3.40.140.70">
    <property type="entry name" value="Ubiquitin-like modifier-activating enzyme ATG7 N-terminal domain"/>
    <property type="match status" value="1"/>
</dbReference>
<dbReference type="GO" id="GO:0034727">
    <property type="term" value="P:piecemeal microautophagy of the nucleus"/>
    <property type="evidence" value="ECO:0007669"/>
    <property type="project" value="TreeGrafter"/>
</dbReference>
<dbReference type="Gene3D" id="3.40.50.720">
    <property type="entry name" value="NAD(P)-binding Rossmann-like Domain"/>
    <property type="match status" value="1"/>
</dbReference>
<dbReference type="InterPro" id="IPR042522">
    <property type="entry name" value="Atg7_N_1"/>
</dbReference>
<dbReference type="Proteomes" id="UP000031512">
    <property type="component" value="Unassembled WGS sequence"/>
</dbReference>
<name>L1LFQ3_THEEQ</name>
<sequence length="683" mass="76961">MQLLRFIPQIYNIDVSFFIKLYENKLYRYKSSCSRVRLFGLFMLDGVLRLDKHSFEDKCCRFEDCKSNSGSLRDRRALEETYLAETVDSVGYGEEKCSCVLVEGLLILSESLEAFRNLDKEKEIRNILSVKGSNEDSSEFAPKTQSVYRFSDSNRFVVFAFVDLKGHACHYSICSPLVYPETPYTISSRSDVCSINKGDLDIILEFCKNNPLKCPIFVYNRSSGVVTNLFDCTFLDDTLSITDETLRLEDLFFCSLSNLECGDALYRYWRSFLLQFTLANGVFSKVVHVVIIGLSELERDGDVKYKLYGIWVPQEIKFERLSISHGFKGSQSGTKYEHYYSFSDYLDPRKVCKLDEELNLQLMTWRVVPELKLDRISRLNVGIIGVGALGSSIARQLLSWGIGDFTIVDNGTVSNATRQGLYTHEDCLKRTPKVEAANTMIKRIRPDANVKSLFLRIPMPGHYESQEDINNAVNAMEEIMDSCDVLFLSTDSKESRWLPSLLASVRNFKGDNTPLVISVGLAFDSLMIIRHSFREFVGACYFCSESSVLQDTISGRPIDETCTIVKPGISTTCASLAVELLVNLTQHESGFAAPHGSTSCLGCIPHSIRLSISDLKISQLFAEPSDSCICCSNRIFSSFINDEKFLQKVYKDTKYLAKVSGLTSIASKCGDYTIATDGDFIIL</sequence>
<dbReference type="KEGG" id="beq:BEWA_041420"/>
<evidence type="ECO:0000259" key="2">
    <source>
        <dbReference type="Pfam" id="PF16420"/>
    </source>
</evidence>
<dbReference type="GeneID" id="15807552"/>